<evidence type="ECO:0000313" key="10">
    <source>
        <dbReference type="Proteomes" id="UP000824140"/>
    </source>
</evidence>
<keyword evidence="3" id="KW-1003">Cell membrane</keyword>
<reference evidence="9" key="2">
    <citation type="journal article" date="2021" name="PeerJ">
        <title>Extensive microbial diversity within the chicken gut microbiome revealed by metagenomics and culture.</title>
        <authorList>
            <person name="Gilroy R."/>
            <person name="Ravi A."/>
            <person name="Getino M."/>
            <person name="Pursley I."/>
            <person name="Horton D.L."/>
            <person name="Alikhan N.F."/>
            <person name="Baker D."/>
            <person name="Gharbi K."/>
            <person name="Hall N."/>
            <person name="Watson M."/>
            <person name="Adriaenssens E.M."/>
            <person name="Foster-Nyarko E."/>
            <person name="Jarju S."/>
            <person name="Secka A."/>
            <person name="Antonio M."/>
            <person name="Oren A."/>
            <person name="Chaudhuri R.R."/>
            <person name="La Ragione R."/>
            <person name="Hildebrand F."/>
            <person name="Pallen M.J."/>
        </authorList>
    </citation>
    <scope>NUCLEOTIDE SEQUENCE</scope>
    <source>
        <strain evidence="9">13766</strain>
    </source>
</reference>
<comment type="similarity">
    <text evidence="7">Belongs to the binding-protein-dependent transport system permease family.</text>
</comment>
<proteinExistence type="inferred from homology"/>
<sequence>MNAPAGAIRKKRHPFLQSLVKQREMWLLCVPIIVWVAVFCYYPMYGLLMAFVDYVPGREIWECDFVGLKYFARFITGNDFPRLLRNTLAMSGLSLTVGFVCPILFAFMLNELGNLKIKKFVQTASYLPHFISWVVAGAMVTQLLATDGVLNDLLLATGLIDEPISYLQKGEWYWGLYTVINIWKGLGWSTIIYLSAMSGVDEELYQAGVIDGLGRLGLARHITLPTLVPTIVLLWIMNVGNILTAGFDQHLIIGNTITQRYWDVIDTYSYRYGVQQGYYSMGTAVSFMKALVGFVLVLVTNFIARRASDVALF</sequence>
<feature type="domain" description="ABC transmembrane type-1" evidence="8">
    <location>
        <begin position="84"/>
        <end position="300"/>
    </location>
</feature>
<dbReference type="AlphaFoldDB" id="A0A9D1G063"/>
<reference evidence="9" key="1">
    <citation type="submission" date="2020-10" db="EMBL/GenBank/DDBJ databases">
        <authorList>
            <person name="Gilroy R."/>
        </authorList>
    </citation>
    <scope>NUCLEOTIDE SEQUENCE</scope>
    <source>
        <strain evidence="9">13766</strain>
    </source>
</reference>
<dbReference type="Proteomes" id="UP000824140">
    <property type="component" value="Unassembled WGS sequence"/>
</dbReference>
<evidence type="ECO:0000256" key="7">
    <source>
        <dbReference type="RuleBase" id="RU363032"/>
    </source>
</evidence>
<keyword evidence="6 7" id="KW-0472">Membrane</keyword>
<dbReference type="InterPro" id="IPR050809">
    <property type="entry name" value="UgpAE/MalFG_permease"/>
</dbReference>
<feature type="transmembrane region" description="Helical" evidence="7">
    <location>
        <begin position="25"/>
        <end position="44"/>
    </location>
</feature>
<evidence type="ECO:0000256" key="6">
    <source>
        <dbReference type="ARBA" id="ARBA00023136"/>
    </source>
</evidence>
<accession>A0A9D1G063</accession>
<dbReference type="GO" id="GO:0005886">
    <property type="term" value="C:plasma membrane"/>
    <property type="evidence" value="ECO:0007669"/>
    <property type="project" value="UniProtKB-SubCell"/>
</dbReference>
<keyword evidence="4 7" id="KW-0812">Transmembrane</keyword>
<dbReference type="GO" id="GO:0055085">
    <property type="term" value="P:transmembrane transport"/>
    <property type="evidence" value="ECO:0007669"/>
    <property type="project" value="InterPro"/>
</dbReference>
<feature type="transmembrane region" description="Helical" evidence="7">
    <location>
        <begin position="130"/>
        <end position="154"/>
    </location>
</feature>
<dbReference type="CDD" id="cd06261">
    <property type="entry name" value="TM_PBP2"/>
    <property type="match status" value="1"/>
</dbReference>
<keyword evidence="5 7" id="KW-1133">Transmembrane helix</keyword>
<evidence type="ECO:0000256" key="1">
    <source>
        <dbReference type="ARBA" id="ARBA00004651"/>
    </source>
</evidence>
<evidence type="ECO:0000256" key="5">
    <source>
        <dbReference type="ARBA" id="ARBA00022989"/>
    </source>
</evidence>
<evidence type="ECO:0000313" key="9">
    <source>
        <dbReference type="EMBL" id="HIS92348.1"/>
    </source>
</evidence>
<dbReference type="EMBL" id="DVJN01000097">
    <property type="protein sequence ID" value="HIS92348.1"/>
    <property type="molecule type" value="Genomic_DNA"/>
</dbReference>
<feature type="transmembrane region" description="Helical" evidence="7">
    <location>
        <begin position="217"/>
        <end position="237"/>
    </location>
</feature>
<keyword evidence="2 7" id="KW-0813">Transport</keyword>
<organism evidence="9 10">
    <name type="scientific">Candidatus Alectryocaccomicrobium excrementavium</name>
    <dbReference type="NCBI Taxonomy" id="2840668"/>
    <lineage>
        <taxon>Bacteria</taxon>
        <taxon>Bacillati</taxon>
        <taxon>Bacillota</taxon>
        <taxon>Clostridia</taxon>
        <taxon>Candidatus Alectryocaccomicrobium</taxon>
    </lineage>
</organism>
<dbReference type="InterPro" id="IPR035906">
    <property type="entry name" value="MetI-like_sf"/>
</dbReference>
<dbReference type="PANTHER" id="PTHR43227:SF11">
    <property type="entry name" value="BLL4140 PROTEIN"/>
    <property type="match status" value="1"/>
</dbReference>
<evidence type="ECO:0000256" key="3">
    <source>
        <dbReference type="ARBA" id="ARBA00022475"/>
    </source>
</evidence>
<comment type="subcellular location">
    <subcellularLocation>
        <location evidence="1 7">Cell membrane</location>
        <topology evidence="1 7">Multi-pass membrane protein</topology>
    </subcellularLocation>
</comment>
<evidence type="ECO:0000259" key="8">
    <source>
        <dbReference type="PROSITE" id="PS50928"/>
    </source>
</evidence>
<dbReference type="SUPFAM" id="SSF161098">
    <property type="entry name" value="MetI-like"/>
    <property type="match status" value="1"/>
</dbReference>
<evidence type="ECO:0000256" key="2">
    <source>
        <dbReference type="ARBA" id="ARBA00022448"/>
    </source>
</evidence>
<dbReference type="InterPro" id="IPR000515">
    <property type="entry name" value="MetI-like"/>
</dbReference>
<evidence type="ECO:0000256" key="4">
    <source>
        <dbReference type="ARBA" id="ARBA00022692"/>
    </source>
</evidence>
<dbReference type="PROSITE" id="PS50928">
    <property type="entry name" value="ABC_TM1"/>
    <property type="match status" value="1"/>
</dbReference>
<dbReference type="PANTHER" id="PTHR43227">
    <property type="entry name" value="BLL4140 PROTEIN"/>
    <property type="match status" value="1"/>
</dbReference>
<gene>
    <name evidence="9" type="ORF">IAA84_04955</name>
</gene>
<dbReference type="Gene3D" id="1.10.3720.10">
    <property type="entry name" value="MetI-like"/>
    <property type="match status" value="1"/>
</dbReference>
<comment type="caution">
    <text evidence="9">The sequence shown here is derived from an EMBL/GenBank/DDBJ whole genome shotgun (WGS) entry which is preliminary data.</text>
</comment>
<feature type="transmembrane region" description="Helical" evidence="7">
    <location>
        <begin position="88"/>
        <end position="109"/>
    </location>
</feature>
<feature type="transmembrane region" description="Helical" evidence="7">
    <location>
        <begin position="174"/>
        <end position="196"/>
    </location>
</feature>
<dbReference type="Pfam" id="PF00528">
    <property type="entry name" value="BPD_transp_1"/>
    <property type="match status" value="1"/>
</dbReference>
<feature type="transmembrane region" description="Helical" evidence="7">
    <location>
        <begin position="278"/>
        <end position="304"/>
    </location>
</feature>
<name>A0A9D1G063_9FIRM</name>
<protein>
    <submittedName>
        <fullName evidence="9">Sugar ABC transporter permease</fullName>
    </submittedName>
</protein>